<keyword evidence="2" id="KW-0560">Oxidoreductase</keyword>
<dbReference type="EMBL" id="CAWUHD010000088">
    <property type="protein sequence ID" value="CAK7229751.1"/>
    <property type="molecule type" value="Genomic_DNA"/>
</dbReference>
<reference evidence="2 3" key="1">
    <citation type="submission" date="2024-01" db="EMBL/GenBank/DDBJ databases">
        <authorList>
            <person name="Allen C."/>
            <person name="Tagirdzhanova G."/>
        </authorList>
    </citation>
    <scope>NUCLEOTIDE SEQUENCE [LARGE SCALE GENOMIC DNA]</scope>
</reference>
<evidence type="ECO:0000256" key="1">
    <source>
        <dbReference type="SAM" id="MobiDB-lite"/>
    </source>
</evidence>
<dbReference type="GO" id="GO:0004109">
    <property type="term" value="F:coproporphyrinogen oxidase activity"/>
    <property type="evidence" value="ECO:0007669"/>
    <property type="project" value="UniProtKB-EC"/>
</dbReference>
<organism evidence="2 3">
    <name type="scientific">Sporothrix eucalyptigena</name>
    <dbReference type="NCBI Taxonomy" id="1812306"/>
    <lineage>
        <taxon>Eukaryota</taxon>
        <taxon>Fungi</taxon>
        <taxon>Dikarya</taxon>
        <taxon>Ascomycota</taxon>
        <taxon>Pezizomycotina</taxon>
        <taxon>Sordariomycetes</taxon>
        <taxon>Sordariomycetidae</taxon>
        <taxon>Ophiostomatales</taxon>
        <taxon>Ophiostomataceae</taxon>
        <taxon>Sporothrix</taxon>
    </lineage>
</organism>
<dbReference type="EC" id="1.3.3.3" evidence="2"/>
<protein>
    <submittedName>
        <fullName evidence="2">Coproporphyrinogen-III oxidase</fullName>
        <ecNumber evidence="2">1.3.3.3</ecNumber>
    </submittedName>
</protein>
<comment type="caution">
    <text evidence="2">The sequence shown here is derived from an EMBL/GenBank/DDBJ whole genome shotgun (WGS) entry which is preliminary data.</text>
</comment>
<dbReference type="Proteomes" id="UP001642482">
    <property type="component" value="Unassembled WGS sequence"/>
</dbReference>
<feature type="region of interest" description="Disordered" evidence="1">
    <location>
        <begin position="31"/>
        <end position="50"/>
    </location>
</feature>
<accession>A0ABP0CCW7</accession>
<keyword evidence="3" id="KW-1185">Reference proteome</keyword>
<name>A0ABP0CCW7_9PEZI</name>
<evidence type="ECO:0000313" key="3">
    <source>
        <dbReference type="Proteomes" id="UP001642482"/>
    </source>
</evidence>
<evidence type="ECO:0000313" key="2">
    <source>
        <dbReference type="EMBL" id="CAK7229751.1"/>
    </source>
</evidence>
<proteinExistence type="predicted"/>
<sequence>MDDHQASVLPAPRDLLAELIHAIASVPAKTDATSTTMAGDVTSRQTRPPTDQQPLLATLHVLFPSLVLPALDLLDRRRIVRWGEKRRQSSSSSSLPPPIYQIRGGSDRLYVVHLRAWHCACAFFALQAAASIPSTTNTDDETAREQPTRPLKKALARFPLAFSTPPCKHLLACLLAEEWAALDEYVVAGEDHIASGPDCTPETLAGLVAGVL</sequence>
<gene>
    <name evidence="2" type="primary">HEM13_1</name>
    <name evidence="2" type="ORF">SEUCBS140593_007352</name>
</gene>